<accession>A0ABT1MGF1</accession>
<feature type="domain" description="Nitroreductase" evidence="2">
    <location>
        <begin position="10"/>
        <end position="179"/>
    </location>
</feature>
<evidence type="ECO:0000313" key="4">
    <source>
        <dbReference type="Proteomes" id="UP001205603"/>
    </source>
</evidence>
<dbReference type="InterPro" id="IPR029479">
    <property type="entry name" value="Nitroreductase"/>
</dbReference>
<evidence type="ECO:0000256" key="1">
    <source>
        <dbReference type="SAM" id="MobiDB-lite"/>
    </source>
</evidence>
<sequence length="201" mass="23462">MATRTFKEALKHRRSYYAINGNSPISDDDIKDILDFAITHVPSAFNSQSTRLVLLLKEHHHKFWNIVKEKLQKMLPEDRFIATKEKIEQSFDSGYGTILFFEDENVVKKLQENFPPYEAKFPVWSEQTSAMHQLAIWTMLEDSGLGASLQHYNPLIDEDIHRQWNIPENWQLIAQMPFGTPLKESEEKPKLPVSETVKTFK</sequence>
<proteinExistence type="predicted"/>
<dbReference type="CDD" id="cd02140">
    <property type="entry name" value="Frm2-like"/>
    <property type="match status" value="1"/>
</dbReference>
<dbReference type="InterPro" id="IPR033877">
    <property type="entry name" value="Frm2/Hbn1"/>
</dbReference>
<dbReference type="PANTHER" id="PTHR43035">
    <property type="entry name" value="FATTY ACID REPRESSION MUTANT PROTEIN 2-RELATED"/>
    <property type="match status" value="1"/>
</dbReference>
<organism evidence="3 4">
    <name type="scientific">Coprobacter tertius</name>
    <dbReference type="NCBI Taxonomy" id="2944915"/>
    <lineage>
        <taxon>Bacteria</taxon>
        <taxon>Pseudomonadati</taxon>
        <taxon>Bacteroidota</taxon>
        <taxon>Bacteroidia</taxon>
        <taxon>Bacteroidales</taxon>
        <taxon>Barnesiellaceae</taxon>
        <taxon>Coprobacter</taxon>
    </lineage>
</organism>
<evidence type="ECO:0000313" key="3">
    <source>
        <dbReference type="EMBL" id="MCP9611713.1"/>
    </source>
</evidence>
<dbReference type="Pfam" id="PF00881">
    <property type="entry name" value="Nitroreductase"/>
    <property type="match status" value="1"/>
</dbReference>
<protein>
    <submittedName>
        <fullName evidence="3">Nitroreductase family protein</fullName>
    </submittedName>
</protein>
<feature type="region of interest" description="Disordered" evidence="1">
    <location>
        <begin position="182"/>
        <end position="201"/>
    </location>
</feature>
<reference evidence="3 4" key="1">
    <citation type="submission" date="2022-07" db="EMBL/GenBank/DDBJ databases">
        <title>Fecal culturing of patients with breast cancer.</title>
        <authorList>
            <person name="Teng N.M.Y."/>
            <person name="Kiu R."/>
            <person name="Evans R."/>
            <person name="Baker D.J."/>
            <person name="Zenner C."/>
            <person name="Robinson S.D."/>
            <person name="Hall L.J."/>
        </authorList>
    </citation>
    <scope>NUCLEOTIDE SEQUENCE [LARGE SCALE GENOMIC DNA]</scope>
    <source>
        <strain evidence="3 4">LH1063</strain>
    </source>
</reference>
<keyword evidence="4" id="KW-1185">Reference proteome</keyword>
<dbReference type="PANTHER" id="PTHR43035:SF1">
    <property type="entry name" value="FATTY ACID REPRESSION MUTANT PROTEIN 2-RELATED"/>
    <property type="match status" value="1"/>
</dbReference>
<dbReference type="Proteomes" id="UP001205603">
    <property type="component" value="Unassembled WGS sequence"/>
</dbReference>
<evidence type="ECO:0000259" key="2">
    <source>
        <dbReference type="Pfam" id="PF00881"/>
    </source>
</evidence>
<dbReference type="RefSeq" id="WP_255026688.1">
    <property type="nucleotide sequence ID" value="NZ_JANDHW010000005.1"/>
</dbReference>
<dbReference type="InterPro" id="IPR000415">
    <property type="entry name" value="Nitroreductase-like"/>
</dbReference>
<name>A0ABT1MGF1_9BACT</name>
<dbReference type="Gene3D" id="3.40.109.10">
    <property type="entry name" value="NADH Oxidase"/>
    <property type="match status" value="1"/>
</dbReference>
<dbReference type="EMBL" id="JANDHW010000005">
    <property type="protein sequence ID" value="MCP9611713.1"/>
    <property type="molecule type" value="Genomic_DNA"/>
</dbReference>
<comment type="caution">
    <text evidence="3">The sequence shown here is derived from an EMBL/GenBank/DDBJ whole genome shotgun (WGS) entry which is preliminary data.</text>
</comment>
<dbReference type="SUPFAM" id="SSF55469">
    <property type="entry name" value="FMN-dependent nitroreductase-like"/>
    <property type="match status" value="1"/>
</dbReference>
<gene>
    <name evidence="3" type="ORF">NMU02_06375</name>
</gene>